<comment type="caution">
    <text evidence="2">The sequence shown here is derived from an EMBL/GenBank/DDBJ whole genome shotgun (WGS) entry which is preliminary data.</text>
</comment>
<dbReference type="MEROPS" id="S01.527"/>
<dbReference type="SUPFAM" id="SSF50494">
    <property type="entry name" value="Trypsin-like serine proteases"/>
    <property type="match status" value="1"/>
</dbReference>
<dbReference type="Gene3D" id="2.40.10.10">
    <property type="entry name" value="Trypsin-like serine proteases"/>
    <property type="match status" value="2"/>
</dbReference>
<evidence type="ECO:0000313" key="2">
    <source>
        <dbReference type="EMBL" id="EEN83462.1"/>
    </source>
</evidence>
<dbReference type="RefSeq" id="WP_004332575.1">
    <property type="nucleotide sequence ID" value="NZ_ACNN01000007.1"/>
</dbReference>
<proteinExistence type="predicted"/>
<dbReference type="InterPro" id="IPR043504">
    <property type="entry name" value="Peptidase_S1_PA_chymotrypsin"/>
</dbReference>
<dbReference type="PROSITE" id="PS00134">
    <property type="entry name" value="TRYPSIN_HIS"/>
    <property type="match status" value="1"/>
</dbReference>
<name>C3J8T0_POREA</name>
<protein>
    <recommendedName>
        <fullName evidence="4">Peptidase S1 domain-containing protein</fullName>
    </recommendedName>
</protein>
<keyword evidence="3" id="KW-1185">Reference proteome</keyword>
<keyword evidence="1" id="KW-0732">Signal</keyword>
<dbReference type="GeneID" id="93364942"/>
<evidence type="ECO:0000256" key="1">
    <source>
        <dbReference type="SAM" id="SignalP"/>
    </source>
</evidence>
<feature type="signal peptide" evidence="1">
    <location>
        <begin position="1"/>
        <end position="21"/>
    </location>
</feature>
<dbReference type="InterPro" id="IPR018114">
    <property type="entry name" value="TRYPSIN_HIS"/>
</dbReference>
<dbReference type="PANTHER" id="PTHR36234:SF5">
    <property type="entry name" value="LYSYL ENDOPEPTIDASE"/>
    <property type="match status" value="1"/>
</dbReference>
<gene>
    <name evidence="2" type="ORF">POREN0001_0600</name>
</gene>
<feature type="chain" id="PRO_5002927984" description="Peptidase S1 domain-containing protein" evidence="1">
    <location>
        <begin position="22"/>
        <end position="957"/>
    </location>
</feature>
<sequence>MKRKKPVTSRLLIGSFLVAIATLTGSAQISFGGTPASFQDSVETLRASAPAKVITIRPNFNPDDERALHLRTHTNLTGKPLSIGRRLSSHIDFARNAVRTLLNDGRIVYRLQIELKGARGVLLTYDDFFIPQGGELFIYTPDRSQLLGAYTHETHPTHGRFATEPLSGSSVILEYTPPVSGELPSLLLSSVIHLFATMGLPDPGALHRDEASDEFCQINVNCKEGAEWQAEKAGVVQMYIISKEGASFCTGNLLNNTNEDFRPLILSAAHCESASNQLHNTPEERDQWIFTFHYEKPGCSNGRLSLFRGKSMVGCKLLSFLPIAGQSDGLLLELNQAIPRSYRVYYNGWDRRKVLPTKGVSLHHPRGDAKKISVYDHAQSPVMDGTWYSGSIIENIKGDDDAHIRFSFWQGATEGGSSGSSLWNENHLVVGTLSGGTPGCALESENLYGKLAYHWDKYKKEGDPTTQMATYLDPKGSGSAETLKGRWRDEAGYLRPLTPIHDLNIRKEGNLLKVTWTAPSREHIPSGWSLDYNLYRNGAEIAKGISATEFTEPYPTALEGAHGSVVYGVQAHYTYHGEVIEPSDEREAFADCVEEGIYIGDATRTLSPEKKKTSQGVTLSWHRPYNMQEISLFGYPQDPQYSKLDLPHISKIAPEAIDPQYQTIASKFPSEYFTSHNKEVYIHAISYMPTRSAMGNYKTFLRYGNLCNASTTVTQLFDVPEGWQEKTWHTVYLKKPFKVDAQRSLWVGFSTRNEKTDIASIYSVKGTGDSIQQYVDALFSRDLGNHFFGRCATDGYLAIRLHVSDNPEKITPEDDTHIYAGGKRPVPFPIIKEYIVKRNGQEVARVGDALSYTDQEGGENDIYTIEVVYENGEVLPTERVANEEQPGVYPSQVGEDGLLHLTAPSRVIRFSLYTLDGELVQTWLHPSATLSLEGIAPAPYIVVLETETGRITQRIIR</sequence>
<dbReference type="PANTHER" id="PTHR36234">
    <property type="entry name" value="LYSYL ENDOPEPTIDASE"/>
    <property type="match status" value="1"/>
</dbReference>
<evidence type="ECO:0008006" key="4">
    <source>
        <dbReference type="Google" id="ProtNLM"/>
    </source>
</evidence>
<accession>C3J8T0</accession>
<dbReference type="Proteomes" id="UP000004295">
    <property type="component" value="Unassembled WGS sequence"/>
</dbReference>
<dbReference type="AlphaFoldDB" id="C3J8T0"/>
<dbReference type="EMBL" id="ACNN01000007">
    <property type="protein sequence ID" value="EEN83462.1"/>
    <property type="molecule type" value="Genomic_DNA"/>
</dbReference>
<dbReference type="STRING" id="553175.POREN0001_0600"/>
<evidence type="ECO:0000313" key="3">
    <source>
        <dbReference type="Proteomes" id="UP000004295"/>
    </source>
</evidence>
<dbReference type="InterPro" id="IPR009003">
    <property type="entry name" value="Peptidase_S1_PA"/>
</dbReference>
<reference evidence="2 3" key="1">
    <citation type="submission" date="2009-04" db="EMBL/GenBank/DDBJ databases">
        <authorList>
            <person name="Sebastian Y."/>
            <person name="Madupu R."/>
            <person name="Durkin A.S."/>
            <person name="Torralba M."/>
            <person name="Methe B."/>
            <person name="Sutton G.G."/>
            <person name="Strausberg R.L."/>
            <person name="Nelson K.E."/>
        </authorList>
    </citation>
    <scope>NUCLEOTIDE SEQUENCE [LARGE SCALE GENOMIC DNA]</scope>
    <source>
        <strain evidence="3">ATCC 35406 / BCRC 14492 / JCM 8526 / NCTC 13058 / HG 370</strain>
    </source>
</reference>
<dbReference type="GO" id="GO:0006508">
    <property type="term" value="P:proteolysis"/>
    <property type="evidence" value="ECO:0007669"/>
    <property type="project" value="InterPro"/>
</dbReference>
<dbReference type="GO" id="GO:0004252">
    <property type="term" value="F:serine-type endopeptidase activity"/>
    <property type="evidence" value="ECO:0007669"/>
    <property type="project" value="InterPro"/>
</dbReference>
<organism evidence="2 3">
    <name type="scientific">Porphyromonas endodontalis (strain ATCC 35406 / DSM 24491 / JCM 8526 / CCUG 16442 / BCRC 14492 / NCTC 13058 / HG 370)</name>
    <name type="common">Bacteroides endodontalis</name>
    <dbReference type="NCBI Taxonomy" id="553175"/>
    <lineage>
        <taxon>Bacteria</taxon>
        <taxon>Pseudomonadati</taxon>
        <taxon>Bacteroidota</taxon>
        <taxon>Bacteroidia</taxon>
        <taxon>Bacteroidales</taxon>
        <taxon>Porphyromonadaceae</taxon>
        <taxon>Porphyromonas</taxon>
    </lineage>
</organism>
<dbReference type="eggNOG" id="COG3591">
    <property type="taxonomic scope" value="Bacteria"/>
</dbReference>